<evidence type="ECO:0000256" key="1">
    <source>
        <dbReference type="ARBA" id="ARBA00000213"/>
    </source>
</evidence>
<keyword evidence="7" id="KW-0862">Zinc</keyword>
<keyword evidence="18" id="KW-0614">Plasmid</keyword>
<keyword evidence="4" id="KW-0479">Metal-binding</keyword>
<dbReference type="EMBL" id="CP028489">
    <property type="protein sequence ID" value="AVX40762.1"/>
    <property type="molecule type" value="Genomic_DNA"/>
</dbReference>
<geneLocation type="plasmid" evidence="18 19">
    <name>unnamed2</name>
</geneLocation>
<dbReference type="NCBIfam" id="TIGR01056">
    <property type="entry name" value="topB"/>
    <property type="match status" value="1"/>
</dbReference>
<dbReference type="PANTHER" id="PTHR11390">
    <property type="entry name" value="PROKARYOTIC DNA TOPOISOMERASE"/>
    <property type="match status" value="1"/>
</dbReference>
<dbReference type="InterPro" id="IPR013825">
    <property type="entry name" value="Topo_IA_cen_sub2"/>
</dbReference>
<dbReference type="InterPro" id="IPR003602">
    <property type="entry name" value="Topo_IA_DNA-bd_dom"/>
</dbReference>
<dbReference type="Gene3D" id="1.10.460.10">
    <property type="entry name" value="Topoisomerase I, domain 2"/>
    <property type="match status" value="1"/>
</dbReference>
<dbReference type="InterPro" id="IPR023406">
    <property type="entry name" value="Topo_IA_AS"/>
</dbReference>
<dbReference type="SMART" id="SM00437">
    <property type="entry name" value="TOP1Ac"/>
    <property type="match status" value="1"/>
</dbReference>
<dbReference type="EC" id="5.6.2.1" evidence="3"/>
<dbReference type="PRINTS" id="PR00417">
    <property type="entry name" value="PRTPISMRASEI"/>
</dbReference>
<dbReference type="Gene3D" id="3.40.50.140">
    <property type="match status" value="1"/>
</dbReference>
<evidence type="ECO:0000256" key="3">
    <source>
        <dbReference type="ARBA" id="ARBA00012891"/>
    </source>
</evidence>
<keyword evidence="5" id="KW-0677">Repeat</keyword>
<evidence type="ECO:0000313" key="19">
    <source>
        <dbReference type="Proteomes" id="UP000240908"/>
    </source>
</evidence>
<evidence type="ECO:0000256" key="10">
    <source>
        <dbReference type="ARBA" id="ARBA00023125"/>
    </source>
</evidence>
<dbReference type="InterPro" id="IPR013826">
    <property type="entry name" value="Topo_IA_cen_sub3"/>
</dbReference>
<evidence type="ECO:0000256" key="14">
    <source>
        <dbReference type="ARBA" id="ARBA00032235"/>
    </source>
</evidence>
<dbReference type="PROSITE" id="PS52039">
    <property type="entry name" value="TOPO_IA_2"/>
    <property type="match status" value="1"/>
</dbReference>
<keyword evidence="8" id="KW-0460">Magnesium</keyword>
<evidence type="ECO:0000256" key="13">
    <source>
        <dbReference type="ARBA" id="ARBA00031985"/>
    </source>
</evidence>
<dbReference type="NCBIfam" id="NF005829">
    <property type="entry name" value="PRK07726.1"/>
    <property type="match status" value="1"/>
</dbReference>
<evidence type="ECO:0000313" key="18">
    <source>
        <dbReference type="EMBL" id="AVX40762.1"/>
    </source>
</evidence>
<evidence type="ECO:0000256" key="12">
    <source>
        <dbReference type="ARBA" id="ARBA00030003"/>
    </source>
</evidence>
<dbReference type="CDD" id="cd03362">
    <property type="entry name" value="TOPRIM_TopoIA_TopoIII"/>
    <property type="match status" value="1"/>
</dbReference>
<dbReference type="Pfam" id="PF01131">
    <property type="entry name" value="Topoisom_bac"/>
    <property type="match status" value="1"/>
</dbReference>
<evidence type="ECO:0000256" key="15">
    <source>
        <dbReference type="ARBA" id="ARBA00032877"/>
    </source>
</evidence>
<comment type="similarity">
    <text evidence="2">Belongs to the type IA topoisomerase family.</text>
</comment>
<organism evidence="18 19">
    <name type="scientific">Yersinia massiliensis</name>
    <dbReference type="NCBI Taxonomy" id="419257"/>
    <lineage>
        <taxon>Bacteria</taxon>
        <taxon>Pseudomonadati</taxon>
        <taxon>Pseudomonadota</taxon>
        <taxon>Gammaproteobacteria</taxon>
        <taxon>Enterobacterales</taxon>
        <taxon>Yersiniaceae</taxon>
        <taxon>Yersinia</taxon>
    </lineage>
</organism>
<dbReference type="InterPro" id="IPR034144">
    <property type="entry name" value="TOPRIM_TopoIII"/>
</dbReference>
<dbReference type="SUPFAM" id="SSF57783">
    <property type="entry name" value="Zinc beta-ribbon"/>
    <property type="match status" value="1"/>
</dbReference>
<dbReference type="InterPro" id="IPR003601">
    <property type="entry name" value="Topo_IA_2"/>
</dbReference>
<dbReference type="Gene3D" id="2.70.20.10">
    <property type="entry name" value="Topoisomerase I, domain 3"/>
    <property type="match status" value="1"/>
</dbReference>
<evidence type="ECO:0000256" key="4">
    <source>
        <dbReference type="ARBA" id="ARBA00022723"/>
    </source>
</evidence>
<dbReference type="InterPro" id="IPR006171">
    <property type="entry name" value="TOPRIM_dom"/>
</dbReference>
<sequence length="679" mass="75876">MSDIKRLFIAEKPNVARAIAAELGITGKGNGYIKCGSDTITWCFGHMFEQAEPDEYTPDDVPRTPKGNKIWRENELPIIPEEWIIKPREDAESQLKVISGFLKEADLIVNAGDPDREGQLLVDELLEYYNCNLPVKRYWVSSQDSVAVKRGLADLKDNKQFYGYGVAALARGRCDWLIGMNLSRAYTLRAKRGGYAVLLSVGRVQTPVLSLVVGRDREIEAFKPIPFYKIKAAVKCNDSAFVTDWIAKEDQEGLDSEGRLVDRNIASKLADKLNEKTGEIKEYKKTPQKKLHPFGFSLSSLTVVASNKFGYSSADVLEICQSLYETHKLTSYPRSDCKFLPETQFADAHAVLSAIKHVNPDMADLVDAVDIKIKSRIWNDNEVSAHHAIIPTMHMGSADRLNVKEKNIYNLIVRSYLAQFYPVHEFLKTTVSIDIDTETFKAEGNTVTHAGWKSIYTESEEDDEKNAVQTFVVMKKGDTVTCLKSSLVDSKTKAPPRFNDGSLIAAMENIHKYVPDSELKKLLRDGDGIGTVATRPFIIEELKNKGYLELKGKQLISTTLGRSIIDIYPEVMKSAVLTALNERVFIDIQKEPSGIDDFLEKQIKFITDQVEKAGNGVAKVSGAKQVAKISTIHKCKSCGKGLVHRTGKKGFWWSCSGYPECNQSYPDAKGKPNYTKGKE</sequence>
<dbReference type="Gene3D" id="1.10.290.10">
    <property type="entry name" value="Topoisomerase I, domain 4"/>
    <property type="match status" value="1"/>
</dbReference>
<evidence type="ECO:0000256" key="7">
    <source>
        <dbReference type="ARBA" id="ARBA00022833"/>
    </source>
</evidence>
<evidence type="ECO:0000256" key="8">
    <source>
        <dbReference type="ARBA" id="ARBA00022842"/>
    </source>
</evidence>
<dbReference type="PROSITE" id="PS50880">
    <property type="entry name" value="TOPRIM"/>
    <property type="match status" value="1"/>
</dbReference>
<dbReference type="Pfam" id="PF01396">
    <property type="entry name" value="Zn_ribbon_Top1"/>
    <property type="match status" value="1"/>
</dbReference>
<proteinExistence type="inferred from homology"/>
<keyword evidence="11" id="KW-0413">Isomerase</keyword>
<dbReference type="InterPro" id="IPR013497">
    <property type="entry name" value="Topo_IA_cen"/>
</dbReference>
<evidence type="ECO:0000259" key="17">
    <source>
        <dbReference type="PROSITE" id="PS52039"/>
    </source>
</evidence>
<accession>A0ABM6V0M2</accession>
<evidence type="ECO:0000256" key="9">
    <source>
        <dbReference type="ARBA" id="ARBA00023029"/>
    </source>
</evidence>
<evidence type="ECO:0000256" key="2">
    <source>
        <dbReference type="ARBA" id="ARBA00009446"/>
    </source>
</evidence>
<dbReference type="SMART" id="SM00493">
    <property type="entry name" value="TOPRIM"/>
    <property type="match status" value="1"/>
</dbReference>
<dbReference type="PANTHER" id="PTHR11390:SF21">
    <property type="entry name" value="DNA TOPOISOMERASE 3-ALPHA"/>
    <property type="match status" value="1"/>
</dbReference>
<comment type="catalytic activity">
    <reaction evidence="1">
        <text>ATP-independent breakage of single-stranded DNA, followed by passage and rejoining.</text>
        <dbReference type="EC" id="5.6.2.1"/>
    </reaction>
</comment>
<dbReference type="InterPro" id="IPR023405">
    <property type="entry name" value="Topo_IA_core_domain"/>
</dbReference>
<dbReference type="SUPFAM" id="SSF56712">
    <property type="entry name" value="Prokaryotic type I DNA topoisomerase"/>
    <property type="match status" value="1"/>
</dbReference>
<dbReference type="InterPro" id="IPR005738">
    <property type="entry name" value="TopoIII"/>
</dbReference>
<feature type="domain" description="Toprim" evidence="16">
    <location>
        <begin position="5"/>
        <end position="144"/>
    </location>
</feature>
<dbReference type="RefSeq" id="WP_108088401.1">
    <property type="nucleotide sequence ID" value="NZ_CP028489.1"/>
</dbReference>
<dbReference type="SMART" id="SM00436">
    <property type="entry name" value="TOP1Bc"/>
    <property type="match status" value="1"/>
</dbReference>
<dbReference type="Pfam" id="PF01751">
    <property type="entry name" value="Toprim"/>
    <property type="match status" value="1"/>
</dbReference>
<evidence type="ECO:0000256" key="5">
    <source>
        <dbReference type="ARBA" id="ARBA00022737"/>
    </source>
</evidence>
<dbReference type="Gene3D" id="3.30.65.10">
    <property type="entry name" value="Bacterial Topoisomerase I, domain 1"/>
    <property type="match status" value="1"/>
</dbReference>
<keyword evidence="6" id="KW-0863">Zinc-finger</keyword>
<dbReference type="InterPro" id="IPR013824">
    <property type="entry name" value="Topo_IA_cen_sub1"/>
</dbReference>
<keyword evidence="19" id="KW-1185">Reference proteome</keyword>
<keyword evidence="9" id="KW-0799">Topoisomerase</keyword>
<dbReference type="InterPro" id="IPR013498">
    <property type="entry name" value="Topo_IA_Znf"/>
</dbReference>
<gene>
    <name evidence="18" type="ORF">DA391_24120</name>
</gene>
<name>A0ABM6V0M2_9GAMM</name>
<keyword evidence="10" id="KW-0238">DNA-binding</keyword>
<dbReference type="PROSITE" id="PS00396">
    <property type="entry name" value="TOPO_IA_1"/>
    <property type="match status" value="1"/>
</dbReference>
<feature type="domain" description="Topo IA-type catalytic" evidence="17">
    <location>
        <begin position="161"/>
        <end position="610"/>
    </location>
</feature>
<protein>
    <recommendedName>
        <fullName evidence="3">DNA topoisomerase</fullName>
        <ecNumber evidence="3">5.6.2.1</ecNumber>
    </recommendedName>
    <alternativeName>
        <fullName evidence="15">Omega-protein</fullName>
    </alternativeName>
    <alternativeName>
        <fullName evidence="14">Relaxing enzyme</fullName>
    </alternativeName>
    <alternativeName>
        <fullName evidence="12">Swivelase</fullName>
    </alternativeName>
    <alternativeName>
        <fullName evidence="13">Untwisting enzyme</fullName>
    </alternativeName>
</protein>
<evidence type="ECO:0000256" key="11">
    <source>
        <dbReference type="ARBA" id="ARBA00023235"/>
    </source>
</evidence>
<dbReference type="InterPro" id="IPR000380">
    <property type="entry name" value="Topo_IA"/>
</dbReference>
<reference evidence="19" key="1">
    <citation type="journal article" date="2018" name="Genome Announc.">
        <title>First complete genome sequence of Yersinia massiliensis.</title>
        <authorList>
            <person name="Thomas M.C."/>
            <person name="Arling V."/>
            <person name="Goji N."/>
            <person name="Janzen T.W."/>
            <person name="Duceppe M.-O."/>
            <person name="Mathews A."/>
            <person name="Carrillo C."/>
            <person name="Amoako K."/>
        </authorList>
    </citation>
    <scope>NUCLEOTIDE SEQUENCE [LARGE SCALE GENOMIC DNA]</scope>
    <source>
        <strain evidence="19">GTA</strain>
        <plasmid evidence="19">unnamed2</plasmid>
    </source>
</reference>
<evidence type="ECO:0000259" key="16">
    <source>
        <dbReference type="PROSITE" id="PS50880"/>
    </source>
</evidence>
<dbReference type="CDD" id="cd00186">
    <property type="entry name" value="TOP1Ac"/>
    <property type="match status" value="1"/>
</dbReference>
<dbReference type="Proteomes" id="UP000240908">
    <property type="component" value="Plasmid unnamed2"/>
</dbReference>
<evidence type="ECO:0000256" key="6">
    <source>
        <dbReference type="ARBA" id="ARBA00022771"/>
    </source>
</evidence>